<name>A0A2C9M2K6_BIOGL</name>
<accession>A0A2C9M2K6</accession>
<dbReference type="AlphaFoldDB" id="A0A2C9M2K6"/>
<sequence>MNLASSIPLPEPGQQEIKDSFNEADLSFFEISSGVEQGFAGIKAHSTTTPDYTNKTQLALTFELHKISIEILETVDKMEVPFLKLIVNNIGLSVKVRSFDMAVQGWLGAVYLQHLQYVGKVILYYLVDYKSFHFITALGPEPCVNCFYLSFDFKSLCLMVTFEVIFIH</sequence>
<reference evidence="1" key="1">
    <citation type="submission" date="2020-05" db="UniProtKB">
        <authorList>
            <consortium name="EnsemblMetazoa"/>
        </authorList>
    </citation>
    <scope>IDENTIFICATION</scope>
    <source>
        <strain evidence="1">BB02</strain>
    </source>
</reference>
<organism evidence="1 2">
    <name type="scientific">Biomphalaria glabrata</name>
    <name type="common">Bloodfluke planorb</name>
    <name type="synonym">Freshwater snail</name>
    <dbReference type="NCBI Taxonomy" id="6526"/>
    <lineage>
        <taxon>Eukaryota</taxon>
        <taxon>Metazoa</taxon>
        <taxon>Spiralia</taxon>
        <taxon>Lophotrochozoa</taxon>
        <taxon>Mollusca</taxon>
        <taxon>Gastropoda</taxon>
        <taxon>Heterobranchia</taxon>
        <taxon>Euthyneura</taxon>
        <taxon>Panpulmonata</taxon>
        <taxon>Hygrophila</taxon>
        <taxon>Lymnaeoidea</taxon>
        <taxon>Planorbidae</taxon>
        <taxon>Biomphalaria</taxon>
    </lineage>
</organism>
<evidence type="ECO:0000313" key="1">
    <source>
        <dbReference type="EnsemblMetazoa" id="BGLB037805-PA"/>
    </source>
</evidence>
<proteinExistence type="predicted"/>
<dbReference type="VEuPathDB" id="VectorBase:BGLAX_051852"/>
<protein>
    <submittedName>
        <fullName evidence="1">Uncharacterized protein</fullName>
    </submittedName>
</protein>
<evidence type="ECO:0000313" key="2">
    <source>
        <dbReference type="Proteomes" id="UP000076420"/>
    </source>
</evidence>
<dbReference type="EnsemblMetazoa" id="BGLB037805-RA">
    <property type="protein sequence ID" value="BGLB037805-PA"/>
    <property type="gene ID" value="BGLB037805"/>
</dbReference>
<gene>
    <name evidence="1" type="primary">106070656</name>
</gene>
<dbReference type="STRING" id="6526.A0A2C9M2K6"/>
<dbReference type="Proteomes" id="UP000076420">
    <property type="component" value="Unassembled WGS sequence"/>
</dbReference>
<dbReference type="VEuPathDB" id="VectorBase:BGLB037805"/>
<dbReference type="KEGG" id="bgt:106070656"/>